<dbReference type="PANTHER" id="PTHR46663">
    <property type="entry name" value="DIGUANYLATE CYCLASE DGCT-RELATED"/>
    <property type="match status" value="1"/>
</dbReference>
<organism evidence="3 4">
    <name type="scientific">Agarivorans aestuarii</name>
    <dbReference type="NCBI Taxonomy" id="1563703"/>
    <lineage>
        <taxon>Bacteria</taxon>
        <taxon>Pseudomonadati</taxon>
        <taxon>Pseudomonadota</taxon>
        <taxon>Gammaproteobacteria</taxon>
        <taxon>Alteromonadales</taxon>
        <taxon>Alteromonadaceae</taxon>
        <taxon>Agarivorans</taxon>
    </lineage>
</organism>
<evidence type="ECO:0000259" key="1">
    <source>
        <dbReference type="PROSITE" id="PS50885"/>
    </source>
</evidence>
<comment type="caution">
    <text evidence="3">The sequence shown here is derived from an EMBL/GenBank/DDBJ whole genome shotgun (WGS) entry which is preliminary data.</text>
</comment>
<dbReference type="InterPro" id="IPR043128">
    <property type="entry name" value="Rev_trsase/Diguanyl_cyclase"/>
</dbReference>
<dbReference type="SUPFAM" id="SSF55073">
    <property type="entry name" value="Nucleotide cyclase"/>
    <property type="match status" value="1"/>
</dbReference>
<feature type="domain" description="GGDEF" evidence="2">
    <location>
        <begin position="436"/>
        <end position="569"/>
    </location>
</feature>
<keyword evidence="3" id="KW-0548">Nucleotidyltransferase</keyword>
<dbReference type="GO" id="GO:0052621">
    <property type="term" value="F:diguanylate cyclase activity"/>
    <property type="evidence" value="ECO:0007669"/>
    <property type="project" value="UniProtKB-EC"/>
</dbReference>
<dbReference type="SMART" id="SM00267">
    <property type="entry name" value="GGDEF"/>
    <property type="match status" value="1"/>
</dbReference>
<evidence type="ECO:0000313" key="4">
    <source>
        <dbReference type="Proteomes" id="UP001310248"/>
    </source>
</evidence>
<dbReference type="CDD" id="cd06225">
    <property type="entry name" value="HAMP"/>
    <property type="match status" value="1"/>
</dbReference>
<dbReference type="Gene3D" id="3.30.70.270">
    <property type="match status" value="1"/>
</dbReference>
<dbReference type="InterPro" id="IPR003660">
    <property type="entry name" value="HAMP_dom"/>
</dbReference>
<protein>
    <submittedName>
        <fullName evidence="3">Diguanylate cyclase</fullName>
        <ecNumber evidence="3">2.7.7.65</ecNumber>
    </submittedName>
</protein>
<dbReference type="Pfam" id="PF21623">
    <property type="entry name" value="HK_sensor_dom_bact"/>
    <property type="match status" value="1"/>
</dbReference>
<dbReference type="Gene3D" id="6.10.340.10">
    <property type="match status" value="1"/>
</dbReference>
<dbReference type="InterPro" id="IPR029151">
    <property type="entry name" value="Sensor-like_sf"/>
</dbReference>
<evidence type="ECO:0000259" key="2">
    <source>
        <dbReference type="PROSITE" id="PS50887"/>
    </source>
</evidence>
<reference evidence="3 4" key="2">
    <citation type="submission" date="2023-12" db="EMBL/GenBank/DDBJ databases">
        <authorList>
            <consortium name="Cladostephus spongiosus"/>
            <person name="Lorente B."/>
            <person name="Cabral C."/>
            <person name="Frias J."/>
            <person name="Faria J."/>
            <person name="Toubarro D."/>
        </authorList>
    </citation>
    <scope>NUCLEOTIDE SEQUENCE [LARGE SCALE GENOMIC DNA]</scope>
    <source>
        <strain evidence="3 4">ZMCS4</strain>
    </source>
</reference>
<dbReference type="PROSITE" id="PS50887">
    <property type="entry name" value="GGDEF"/>
    <property type="match status" value="1"/>
</dbReference>
<dbReference type="InterPro" id="IPR052163">
    <property type="entry name" value="DGC-Regulatory_Protein"/>
</dbReference>
<dbReference type="InterPro" id="IPR000160">
    <property type="entry name" value="GGDEF_dom"/>
</dbReference>
<dbReference type="SUPFAM" id="SSF158472">
    <property type="entry name" value="HAMP domain-like"/>
    <property type="match status" value="1"/>
</dbReference>
<name>A0ABU7G611_9ALTE</name>
<dbReference type="InterPro" id="IPR029787">
    <property type="entry name" value="Nucleotide_cyclase"/>
</dbReference>
<feature type="domain" description="HAMP" evidence="1">
    <location>
        <begin position="339"/>
        <end position="393"/>
    </location>
</feature>
<sequence>MINSISLRFGLWFAGFGILASVVTAAVSYHESRGLLAESAERELATTTQILTREFSSSIDEITKDVLFLSSIPQTAGYFEADNKQVLSAQLKDIFKQKLSLNPSYFQVRFIGAGNFGRELIRVDRVSDGLIAIPTASLEEKSHYPYVFRTLRLKAGESYLSDVDIHNEKGVELGQHQPTLKIASPVFANGKALGLVVVNVGLERLFSQMQADLPEGVAIYLANQKGDYLVNPNPDKQFGFHFGHRYLMQRDFPQMEVLFNDLQPRTFVLDPSALYKFERAVSFTPLFYGPKSSPKMAVLGLSSPLPSLSHIMDSLAGSMIKVCLALSLFGLLTSLFFAKVLSQPIRNMVTAVNSFSQGKLPAAQLLPSERKDEIGLLANTFKAMSRQINKQIVELKDNEINLRHMASHDSLTGLPNRSLFLEQLRGSIHRAQTQQQSLAVVFIDLDNFKQVNDNLGHEAGDLLLKQVATVLRDAIRSGDSVARFAGDEFMLALESISDPEEANEVVNTVLRRLAQEVSLGVHIQPVYASVGISMYPADGDDPELLVRNADVAMYQAKSKGRNQFSYYALELPSATG</sequence>
<dbReference type="EMBL" id="JAYDYW010000009">
    <property type="protein sequence ID" value="MEE1674681.1"/>
    <property type="molecule type" value="Genomic_DNA"/>
</dbReference>
<keyword evidence="4" id="KW-1185">Reference proteome</keyword>
<dbReference type="SMART" id="SM00304">
    <property type="entry name" value="HAMP"/>
    <property type="match status" value="1"/>
</dbReference>
<dbReference type="Proteomes" id="UP001310248">
    <property type="component" value="Unassembled WGS sequence"/>
</dbReference>
<dbReference type="Pfam" id="PF00990">
    <property type="entry name" value="GGDEF"/>
    <property type="match status" value="1"/>
</dbReference>
<dbReference type="NCBIfam" id="TIGR00254">
    <property type="entry name" value="GGDEF"/>
    <property type="match status" value="1"/>
</dbReference>
<reference evidence="4" key="1">
    <citation type="submission" date="2023-07" db="EMBL/GenBank/DDBJ databases">
        <title>Draft genome sequence of Agarivorans aestuarii strain ZMCS4, a CAZymes producing bacteria isolated from the marine brown algae Clodostephus spongiosus.</title>
        <authorList>
            <person name="Lorente B."/>
            <person name="Cabral C."/>
            <person name="Frias J."/>
            <person name="Faria J."/>
            <person name="Toubarro D."/>
        </authorList>
    </citation>
    <scope>NUCLEOTIDE SEQUENCE [LARGE SCALE GENOMIC DNA]</scope>
    <source>
        <strain evidence="4">ZMCS4</strain>
    </source>
</reference>
<dbReference type="Gene3D" id="3.30.450.20">
    <property type="entry name" value="PAS domain"/>
    <property type="match status" value="1"/>
</dbReference>
<evidence type="ECO:0000313" key="3">
    <source>
        <dbReference type="EMBL" id="MEE1674681.1"/>
    </source>
</evidence>
<dbReference type="InterPro" id="IPR048760">
    <property type="entry name" value="VP0354-like_sensor_dom"/>
</dbReference>
<dbReference type="RefSeq" id="WP_163133393.1">
    <property type="nucleotide sequence ID" value="NZ_JAYDYW010000009.1"/>
</dbReference>
<dbReference type="PROSITE" id="PS50885">
    <property type="entry name" value="HAMP"/>
    <property type="match status" value="1"/>
</dbReference>
<keyword evidence="3" id="KW-0808">Transferase</keyword>
<accession>A0ABU7G611</accession>
<dbReference type="CDD" id="cd01949">
    <property type="entry name" value="GGDEF"/>
    <property type="match status" value="1"/>
</dbReference>
<proteinExistence type="predicted"/>
<dbReference type="EC" id="2.7.7.65" evidence="3"/>
<dbReference type="SUPFAM" id="SSF103190">
    <property type="entry name" value="Sensory domain-like"/>
    <property type="match status" value="2"/>
</dbReference>
<dbReference type="PANTHER" id="PTHR46663:SF3">
    <property type="entry name" value="SLL0267 PROTEIN"/>
    <property type="match status" value="1"/>
</dbReference>
<dbReference type="Pfam" id="PF00672">
    <property type="entry name" value="HAMP"/>
    <property type="match status" value="1"/>
</dbReference>
<gene>
    <name evidence="3" type="ORF">SNR37_004125</name>
</gene>